<sequence length="656" mass="72505">MNMLVFMFRRATCAVLLLFFAGPLLAQSVPPLERRITLRLTNTRLPDVLDAIAQQGGFSFSYNASLIESNRRVDLVVSGKSVREVLYQVFKNTMKFKSKEEYVILVKNKIEEEELPQNLFVSGYVVDAETGERLPQVSIYDRKSLVSTTTNSYGFYRIKIPARQRIDVRILKRQYMPSMMRLELQEDDFRDIPLTPDGNQISISRLRSRGTDSLRVAFDQLPVVQVFVPEEARVHVLNLAGDSLHRAFQLSLFPYIGTNHALSGIVTNNFSLNLVAGYSAGVRRLEIGGVANLVRGKVTGVQIAGFGNWVLDSVSGVQVAGFFNQNFGVARGVQVAGFLNSNLQTVIGPRVAGFANVSLRSAESVQVAGFTNITGSNVRGLQVAGFANLTGGSMNGFQLAGFANLTFQRNRGMVAAGFANVVLGRNDGVEVAGFANVTVGQQRGAQLAGFANITDGTQSGWQIAGFANIAGKVTRGGQLAVFNYADSSGGLPIGIFSYVNHGGYHQVEVSADEQVPLNLAFRTGQRGFYNILMAGVDPWFDRPIWRLGYGVGRSWKLSRKWWLNTELISLSVSQGKFRYGSDHVKAAVGVEYQWGKHGSLSISPTWNYYPHDETNTTEFVADYFNRIPNPWRTHLWWGDPGSVSWIGIQGGFRWRW</sequence>
<dbReference type="SUPFAM" id="SSF49464">
    <property type="entry name" value="Carboxypeptidase regulatory domain-like"/>
    <property type="match status" value="1"/>
</dbReference>
<evidence type="ECO:0000256" key="1">
    <source>
        <dbReference type="SAM" id="SignalP"/>
    </source>
</evidence>
<evidence type="ECO:0000313" key="3">
    <source>
        <dbReference type="Proteomes" id="UP000198901"/>
    </source>
</evidence>
<protein>
    <recommendedName>
        <fullName evidence="4">CarboxypepD_reg-like domain-containing protein</fullName>
    </recommendedName>
</protein>
<evidence type="ECO:0000313" key="2">
    <source>
        <dbReference type="EMBL" id="SDL58520.1"/>
    </source>
</evidence>
<keyword evidence="1" id="KW-0732">Signal</keyword>
<dbReference type="EMBL" id="FNGS01000002">
    <property type="protein sequence ID" value="SDL58520.1"/>
    <property type="molecule type" value="Genomic_DNA"/>
</dbReference>
<gene>
    <name evidence="2" type="ORF">SAMN04488090_1324</name>
</gene>
<name>A0A1G9L969_9BACT</name>
<evidence type="ECO:0008006" key="4">
    <source>
        <dbReference type="Google" id="ProtNLM"/>
    </source>
</evidence>
<keyword evidence="3" id="KW-1185">Reference proteome</keyword>
<dbReference type="Gene3D" id="2.60.40.1120">
    <property type="entry name" value="Carboxypeptidase-like, regulatory domain"/>
    <property type="match status" value="1"/>
</dbReference>
<dbReference type="Proteomes" id="UP000198901">
    <property type="component" value="Unassembled WGS sequence"/>
</dbReference>
<dbReference type="RefSeq" id="WP_143011038.1">
    <property type="nucleotide sequence ID" value="NZ_FNGS01000002.1"/>
</dbReference>
<dbReference type="InterPro" id="IPR008969">
    <property type="entry name" value="CarboxyPept-like_regulatory"/>
</dbReference>
<reference evidence="2 3" key="1">
    <citation type="submission" date="2016-10" db="EMBL/GenBank/DDBJ databases">
        <authorList>
            <person name="de Groot N.N."/>
        </authorList>
    </citation>
    <scope>NUCLEOTIDE SEQUENCE [LARGE SCALE GENOMIC DNA]</scope>
    <source>
        <strain evidence="2 3">DSM 21668</strain>
    </source>
</reference>
<dbReference type="AlphaFoldDB" id="A0A1G9L969"/>
<dbReference type="OrthoDB" id="5505971at2"/>
<organism evidence="2 3">
    <name type="scientific">Siphonobacter aquaeclarae</name>
    <dbReference type="NCBI Taxonomy" id="563176"/>
    <lineage>
        <taxon>Bacteria</taxon>
        <taxon>Pseudomonadati</taxon>
        <taxon>Bacteroidota</taxon>
        <taxon>Cytophagia</taxon>
        <taxon>Cytophagales</taxon>
        <taxon>Cytophagaceae</taxon>
        <taxon>Siphonobacter</taxon>
    </lineage>
</organism>
<feature type="chain" id="PRO_5011552291" description="CarboxypepD_reg-like domain-containing protein" evidence="1">
    <location>
        <begin position="27"/>
        <end position="656"/>
    </location>
</feature>
<accession>A0A1G9L969</accession>
<proteinExistence type="predicted"/>
<feature type="signal peptide" evidence="1">
    <location>
        <begin position="1"/>
        <end position="26"/>
    </location>
</feature>
<dbReference type="STRING" id="563176.SAMN04488090_1324"/>